<feature type="domain" description="SpoVT-AbrB" evidence="3">
    <location>
        <begin position="4"/>
        <end position="44"/>
    </location>
</feature>
<proteinExistence type="inferred from homology"/>
<evidence type="ECO:0000256" key="1">
    <source>
        <dbReference type="ARBA" id="ARBA00007924"/>
    </source>
</evidence>
<dbReference type="Pfam" id="PF04014">
    <property type="entry name" value="MazE_antitoxin"/>
    <property type="match status" value="1"/>
</dbReference>
<dbReference type="InterPro" id="IPR037914">
    <property type="entry name" value="SpoVT-AbrB_sf"/>
</dbReference>
<reference evidence="5" key="1">
    <citation type="submission" date="2023-07" db="EMBL/GenBank/DDBJ databases">
        <title>Thauera sp. CAU 1555 isolated from sand of Yaerae Beach.</title>
        <authorList>
            <person name="Kim W."/>
        </authorList>
    </citation>
    <scope>NUCLEOTIDE SEQUENCE [LARGE SCALE GENOMIC DNA]</scope>
    <source>
        <strain evidence="5">CAU 1555</strain>
    </source>
</reference>
<evidence type="ECO:0000313" key="5">
    <source>
        <dbReference type="Proteomes" id="UP000603602"/>
    </source>
</evidence>
<dbReference type="Gene3D" id="2.10.260.10">
    <property type="match status" value="1"/>
</dbReference>
<accession>A0ABR9B5P5</accession>
<keyword evidence="5" id="KW-1185">Reference proteome</keyword>
<keyword evidence="2" id="KW-0238">DNA-binding</keyword>
<dbReference type="PANTHER" id="PTHR37550">
    <property type="entry name" value="ANTITOXIN VAPB1"/>
    <property type="match status" value="1"/>
</dbReference>
<dbReference type="PANTHER" id="PTHR37550:SF3">
    <property type="entry name" value="ANTITOXIN VAPB1"/>
    <property type="match status" value="1"/>
</dbReference>
<dbReference type="Proteomes" id="UP000603602">
    <property type="component" value="Unassembled WGS sequence"/>
</dbReference>
<dbReference type="NCBIfam" id="NF040493">
    <property type="entry name" value="TA_anti_VapB"/>
    <property type="match status" value="1"/>
</dbReference>
<dbReference type="InterPro" id="IPR051734">
    <property type="entry name" value="VapB_TA_antitoxins"/>
</dbReference>
<dbReference type="EMBL" id="JACYTO010000001">
    <property type="protein sequence ID" value="MBD8501699.1"/>
    <property type="molecule type" value="Genomic_DNA"/>
</dbReference>
<dbReference type="SUPFAM" id="SSF89447">
    <property type="entry name" value="AbrB/MazE/MraZ-like"/>
    <property type="match status" value="1"/>
</dbReference>
<comment type="caution">
    <text evidence="4">The sequence shown here is derived from an EMBL/GenBank/DDBJ whole genome shotgun (WGS) entry which is preliminary data.</text>
</comment>
<dbReference type="InterPro" id="IPR047976">
    <property type="entry name" value="Anti_VapB2-like"/>
</dbReference>
<organism evidence="4 5">
    <name type="scientific">Thauera sedimentorum</name>
    <dbReference type="NCBI Taxonomy" id="2767595"/>
    <lineage>
        <taxon>Bacteria</taxon>
        <taxon>Pseudomonadati</taxon>
        <taxon>Pseudomonadota</taxon>
        <taxon>Betaproteobacteria</taxon>
        <taxon>Rhodocyclales</taxon>
        <taxon>Zoogloeaceae</taxon>
        <taxon>Thauera</taxon>
    </lineage>
</organism>
<comment type="similarity">
    <text evidence="1">Belongs to the VapB family.</text>
</comment>
<name>A0ABR9B5P5_9RHOO</name>
<dbReference type="PROSITE" id="PS51740">
    <property type="entry name" value="SPOVT_ABRB"/>
    <property type="match status" value="1"/>
</dbReference>
<evidence type="ECO:0000256" key="2">
    <source>
        <dbReference type="PROSITE-ProRule" id="PRU01076"/>
    </source>
</evidence>
<protein>
    <submittedName>
        <fullName evidence="4">Antitoxin</fullName>
    </submittedName>
</protein>
<gene>
    <name evidence="4" type="ORF">IFO67_02285</name>
</gene>
<evidence type="ECO:0000259" key="3">
    <source>
        <dbReference type="PROSITE" id="PS51740"/>
    </source>
</evidence>
<sequence length="76" mass="8761">METAKLFVNGRSQAVRLPKEYRFEGDEVFIKRVGDAVVLLPRRGWGTLFGALEQFEPGFVLERQQPAQQEREDLLP</sequence>
<dbReference type="InterPro" id="IPR007159">
    <property type="entry name" value="SpoVT-AbrB_dom"/>
</dbReference>
<evidence type="ECO:0000313" key="4">
    <source>
        <dbReference type="EMBL" id="MBD8501699.1"/>
    </source>
</evidence>
<dbReference type="RefSeq" id="WP_187716533.1">
    <property type="nucleotide sequence ID" value="NZ_JACTAH010000001.1"/>
</dbReference>
<dbReference type="SMART" id="SM00966">
    <property type="entry name" value="SpoVT_AbrB"/>
    <property type="match status" value="1"/>
</dbReference>